<dbReference type="SUPFAM" id="SSF88688">
    <property type="entry name" value="Families 57/38 glycoside transferase middle domain"/>
    <property type="match status" value="1"/>
</dbReference>
<dbReference type="Gene3D" id="2.60.40.10">
    <property type="entry name" value="Immunoglobulins"/>
    <property type="match status" value="1"/>
</dbReference>
<dbReference type="CDD" id="cd10786">
    <property type="entry name" value="GH38N_AMII_like"/>
    <property type="match status" value="1"/>
</dbReference>
<dbReference type="SUPFAM" id="SSF88713">
    <property type="entry name" value="Glycoside hydrolase/deacetylase"/>
    <property type="match status" value="1"/>
</dbReference>
<dbReference type="InterPro" id="IPR028995">
    <property type="entry name" value="Glyco_hydro_57/38_cen_sf"/>
</dbReference>
<comment type="caution">
    <text evidence="6">The sequence shown here is derived from an EMBL/GenBank/DDBJ whole genome shotgun (WGS) entry which is preliminary data.</text>
</comment>
<dbReference type="GO" id="GO:0046872">
    <property type="term" value="F:metal ion binding"/>
    <property type="evidence" value="ECO:0007669"/>
    <property type="project" value="UniProtKB-KW"/>
</dbReference>
<comment type="similarity">
    <text evidence="1">Belongs to the glycosyl hydrolase 38 family.</text>
</comment>
<dbReference type="InterPro" id="IPR011682">
    <property type="entry name" value="Glyco_hydro_38_C"/>
</dbReference>
<dbReference type="GO" id="GO:0006013">
    <property type="term" value="P:mannose metabolic process"/>
    <property type="evidence" value="ECO:0007669"/>
    <property type="project" value="InterPro"/>
</dbReference>
<proteinExistence type="inferred from homology"/>
<keyword evidence="2" id="KW-0479">Metal-binding</keyword>
<dbReference type="Pfam" id="PF10633">
    <property type="entry name" value="NPCBM_assoc"/>
    <property type="match status" value="1"/>
</dbReference>
<accession>A0A561UA99</accession>
<sequence length="1395" mass="149451">MPVAITAVECTDLFVGTATAPRQVLRVTVAGPAGPVSVQGAGVRGSATGTGLLEVPLELPPGAAPGTELAVTVTAGEASAQAVVTVAEPGWTMYLVPHFHYDPVWWNTQAAYTSPWELLSGDATTRPLWERNGFALVEAHLELALRDPDYAFVLAEIDYLKPFFDQHPERRADLRRLLAEGRVELVGGSYNEPNTNLTGAETTIRNLVLGIGYQRAILGGDPQTAWQLDVFGHDPQFPGYLAGAGLTGSAWARGPFHQWGPIQKNFRAAKDDATVMQFPSEFEWLAPSGEGVLTHYMPHHYSAGWWMDSSPDLASAEEAVYQLYRKLKPVGATRNLLLPVGTDYTPPNKWVTEIHRSWAAKYVWPRFVCGTPRDFLTAVRAELAATGRRPSPQTRDMNPVYTGKDVSYIDTKQAQRAGEAAALDAEKLATLAALQGLGRYPQAALDKVWRHLAYGAHHDAITGSESDQVYLDLLGGWREAHDLAAEVRDTALDALIGRIDTRGEGRAVVVANTLSFDRSGVVRLELPVGLADVRVLDDAGAPVACAVDAGVLHFLADRVPALGWRSWRLVDGEAEPLWRPAEGHTAANERYRVTADPARGGHLSSVQDLLDGRELIRDGQVGNELRLYQEYPQHPDFGEGPWHLLPAGPVTGSRERAAEVRRQTGPLGERLVIAGVVDGLVYRQTVTLWRGEARVDCRTRVVDHGSADRLLRLRFPLDLPGTLPVSEVAEAVIGRGFALPDVDVAEAPWTLDNPANTWFGLGATARVRLTAPDGTPLGDRALGVAEVVVPELDQAAGARELVVALARVGVTATTASADWSRYGWLDVDSNLPDFRILIGGPEHNPATRELLERAGAEYAGVLAEHGRVWVPAEKALAEVWQPNADLRDLRALPALVVADPAELAADLADAVVAARCPGELPPGERLTDHTAALLTYGLPGFAVDATGALHLSLLRSCTGWPSGVWIDPPRRTVPDGSSFQLQRWTHEFDYALVSGEGDWRALQLPSQGQEFSHPLLTRVVDGHPGPLPAEHCWLRVEPAREVRLGTLKPAGNPIAFGEAGAAEPAAGVALRLTESTGLGRTAVLGGALELRDRCWGDLLERPGEPVGELELTGSQVATVLAVPAAAAAPTGPALGAEREAAQPLFARYWLHNRGPAPLGYLPVSVGISPGLLRDGAGELSVVLSSQLRDAAVEGTLDLVAPEGWEVSLRRRPYRLEPDGHLRFPVTVTPPAGAVPGLYFVAARTEWDGQLVEDVATVAVGGMPGFRPATGPAPEEGAQIGGCGDAGGRDTGLAVGVVEELVRVIPGGLGVLEVTLANRTRSEIRGELQAVSPWGSWDLLADPVRGFTLAAGERRTVAFPVTAPEAMAPGAYWAVVKVMWFGRCQYAPTVALVVAK</sequence>
<dbReference type="InterPro" id="IPR015341">
    <property type="entry name" value="Glyco_hydro_38_cen"/>
</dbReference>
<dbReference type="OrthoDB" id="1049785at2"/>
<dbReference type="GO" id="GO:0004559">
    <property type="term" value="F:alpha-mannosidase activity"/>
    <property type="evidence" value="ECO:0007669"/>
    <property type="project" value="InterPro"/>
</dbReference>
<dbReference type="Pfam" id="PF09261">
    <property type="entry name" value="Alpha-mann_mid"/>
    <property type="match status" value="1"/>
</dbReference>
<dbReference type="Gene3D" id="2.70.98.30">
    <property type="entry name" value="Golgi alpha-mannosidase II, domain 4"/>
    <property type="match status" value="2"/>
</dbReference>
<dbReference type="Gene3D" id="1.20.1270.50">
    <property type="entry name" value="Glycoside hydrolase family 38, central domain"/>
    <property type="match status" value="1"/>
</dbReference>
<dbReference type="InterPro" id="IPR018905">
    <property type="entry name" value="A-galactase_NEW3"/>
</dbReference>
<dbReference type="InterPro" id="IPR011013">
    <property type="entry name" value="Gal_mutarotase_sf_dom"/>
</dbReference>
<evidence type="ECO:0000313" key="6">
    <source>
        <dbReference type="EMBL" id="TWF96278.1"/>
    </source>
</evidence>
<evidence type="ECO:0000256" key="4">
    <source>
        <dbReference type="ARBA" id="ARBA00023295"/>
    </source>
</evidence>
<dbReference type="Pfam" id="PF07748">
    <property type="entry name" value="Glyco_hydro_38C"/>
    <property type="match status" value="1"/>
</dbReference>
<dbReference type="Pfam" id="PF01074">
    <property type="entry name" value="Glyco_hydro_38N"/>
    <property type="match status" value="1"/>
</dbReference>
<keyword evidence="4" id="KW-0326">Glycosidase</keyword>
<keyword evidence="3" id="KW-0378">Hydrolase</keyword>
<feature type="domain" description="Glycoside hydrolase family 38 central" evidence="5">
    <location>
        <begin position="406"/>
        <end position="477"/>
    </location>
</feature>
<organism evidence="6 7">
    <name type="scientific">Kitasatospora viridis</name>
    <dbReference type="NCBI Taxonomy" id="281105"/>
    <lineage>
        <taxon>Bacteria</taxon>
        <taxon>Bacillati</taxon>
        <taxon>Actinomycetota</taxon>
        <taxon>Actinomycetes</taxon>
        <taxon>Kitasatosporales</taxon>
        <taxon>Streptomycetaceae</taxon>
        <taxon>Kitasatospora</taxon>
    </lineage>
</organism>
<protein>
    <submittedName>
        <fullName evidence="6">Alpha-galactosidase-like protein</fullName>
    </submittedName>
</protein>
<evidence type="ECO:0000256" key="2">
    <source>
        <dbReference type="ARBA" id="ARBA00022723"/>
    </source>
</evidence>
<dbReference type="PANTHER" id="PTHR46017:SF1">
    <property type="entry name" value="ALPHA-MANNOSIDASE 2C1"/>
    <property type="match status" value="1"/>
</dbReference>
<dbReference type="InterPro" id="IPR013783">
    <property type="entry name" value="Ig-like_fold"/>
</dbReference>
<evidence type="ECO:0000256" key="1">
    <source>
        <dbReference type="ARBA" id="ARBA00009792"/>
    </source>
</evidence>
<dbReference type="SMART" id="SM00872">
    <property type="entry name" value="Alpha-mann_mid"/>
    <property type="match status" value="1"/>
</dbReference>
<gene>
    <name evidence="6" type="ORF">FHX73_1142</name>
</gene>
<dbReference type="RefSeq" id="WP_145902659.1">
    <property type="nucleotide sequence ID" value="NZ_BAAAMZ010000020.1"/>
</dbReference>
<name>A0A561UA99_9ACTN</name>
<dbReference type="InterPro" id="IPR011330">
    <property type="entry name" value="Glyco_hydro/deAcase_b/a-brl"/>
</dbReference>
<evidence type="ECO:0000313" key="7">
    <source>
        <dbReference type="Proteomes" id="UP000317940"/>
    </source>
</evidence>
<dbReference type="GO" id="GO:0030246">
    <property type="term" value="F:carbohydrate binding"/>
    <property type="evidence" value="ECO:0007669"/>
    <property type="project" value="InterPro"/>
</dbReference>
<dbReference type="PANTHER" id="PTHR46017">
    <property type="entry name" value="ALPHA-MANNOSIDASE 2C1"/>
    <property type="match status" value="1"/>
</dbReference>
<dbReference type="GO" id="GO:0009313">
    <property type="term" value="P:oligosaccharide catabolic process"/>
    <property type="evidence" value="ECO:0007669"/>
    <property type="project" value="TreeGrafter"/>
</dbReference>
<reference evidence="6 7" key="1">
    <citation type="submission" date="2019-06" db="EMBL/GenBank/DDBJ databases">
        <title>Sequencing the genomes of 1000 actinobacteria strains.</title>
        <authorList>
            <person name="Klenk H.-P."/>
        </authorList>
    </citation>
    <scope>NUCLEOTIDE SEQUENCE [LARGE SCALE GENOMIC DNA]</scope>
    <source>
        <strain evidence="6 7">DSM 44826</strain>
    </source>
</reference>
<dbReference type="InterPro" id="IPR037094">
    <property type="entry name" value="Glyco_hydro_38_cen_sf"/>
</dbReference>
<keyword evidence="7" id="KW-1185">Reference proteome</keyword>
<dbReference type="EMBL" id="VIWT01000001">
    <property type="protein sequence ID" value="TWF96278.1"/>
    <property type="molecule type" value="Genomic_DNA"/>
</dbReference>
<evidence type="ECO:0000256" key="3">
    <source>
        <dbReference type="ARBA" id="ARBA00022801"/>
    </source>
</evidence>
<dbReference type="InterPro" id="IPR027291">
    <property type="entry name" value="Glyco_hydro_38_N_sf"/>
</dbReference>
<dbReference type="SUPFAM" id="SSF74650">
    <property type="entry name" value="Galactose mutarotase-like"/>
    <property type="match status" value="2"/>
</dbReference>
<dbReference type="Proteomes" id="UP000317940">
    <property type="component" value="Unassembled WGS sequence"/>
</dbReference>
<dbReference type="Gene3D" id="3.20.110.10">
    <property type="entry name" value="Glycoside hydrolase 38, N terminal domain"/>
    <property type="match status" value="1"/>
</dbReference>
<dbReference type="InterPro" id="IPR000602">
    <property type="entry name" value="Glyco_hydro_38_N"/>
</dbReference>
<evidence type="ECO:0000259" key="5">
    <source>
        <dbReference type="SMART" id="SM00872"/>
    </source>
</evidence>